<keyword evidence="7" id="KW-0540">Nuclease</keyword>
<evidence type="ECO:0000313" key="15">
    <source>
        <dbReference type="Proteomes" id="UP000050761"/>
    </source>
</evidence>
<evidence type="ECO:0000256" key="10">
    <source>
        <dbReference type="ARBA" id="ARBA00023242"/>
    </source>
</evidence>
<dbReference type="GO" id="GO:0005634">
    <property type="term" value="C:nucleus"/>
    <property type="evidence" value="ECO:0007669"/>
    <property type="project" value="UniProtKB-SubCell"/>
</dbReference>
<evidence type="ECO:0000256" key="2">
    <source>
        <dbReference type="ARBA" id="ARBA00004123"/>
    </source>
</evidence>
<keyword evidence="6" id="KW-0963">Cytoplasm</keyword>
<evidence type="ECO:0000256" key="7">
    <source>
        <dbReference type="ARBA" id="ARBA00022722"/>
    </source>
</evidence>
<sequence>MDALNVLDVAEAEEERQNATVTRVFRDRTVPFEALSDVEFKKDYRFSKAVFFRICRILAADLSHTTGRGTDLPVALQVALCIHLLGRNVMQSDSARIAGCNQATVSRILDRFLQALNSKAERFIYWPRGGESMEIQRAFYRKYGIPGIVGIIDGTHVRIIAPADSEEDYVNRKGFHSLNVGVVVDFDGRIRWVSTKWPGSAHDSRVFKTSTLYENLCRGRLDGVIIGDSAYAAETFLLKPVNSPKTQRGMQLREVTNLIHLCFFVIVKCSCYRYAPAKAAQVILACCILRNIAIDAKELDDYDQPPNAPVPTDLEQSVEDGTLYPDSASGRAFMKRVIEEYF</sequence>
<dbReference type="GO" id="GO:0016787">
    <property type="term" value="F:hydrolase activity"/>
    <property type="evidence" value="ECO:0007669"/>
    <property type="project" value="UniProtKB-KW"/>
</dbReference>
<dbReference type="Pfam" id="PF13359">
    <property type="entry name" value="DDE_Tnp_4"/>
    <property type="match status" value="1"/>
</dbReference>
<feature type="domain" description="DDE Tnp4" evidence="13">
    <location>
        <begin position="152"/>
        <end position="291"/>
    </location>
</feature>
<dbReference type="PANTHER" id="PTHR22930:SF267">
    <property type="entry name" value="NUCLEASE HARBI1-RELATED"/>
    <property type="match status" value="1"/>
</dbReference>
<evidence type="ECO:0000256" key="9">
    <source>
        <dbReference type="ARBA" id="ARBA00022801"/>
    </source>
</evidence>
<gene>
    <name evidence="14" type="ORF">HPBE_LOCUS6632</name>
</gene>
<evidence type="ECO:0000256" key="11">
    <source>
        <dbReference type="ARBA" id="ARBA00030126"/>
    </source>
</evidence>
<name>A0A183FIC5_HELPZ</name>
<evidence type="ECO:0000256" key="1">
    <source>
        <dbReference type="ARBA" id="ARBA00001968"/>
    </source>
</evidence>
<reference evidence="16" key="2">
    <citation type="submission" date="2019-09" db="UniProtKB">
        <authorList>
            <consortium name="WormBaseParasite"/>
        </authorList>
    </citation>
    <scope>IDENTIFICATION</scope>
</reference>
<dbReference type="InterPro" id="IPR026103">
    <property type="entry name" value="HARBI1_animal"/>
</dbReference>
<evidence type="ECO:0000259" key="13">
    <source>
        <dbReference type="Pfam" id="PF13359"/>
    </source>
</evidence>
<keyword evidence="10" id="KW-0539">Nucleus</keyword>
<dbReference type="WBParaSite" id="HPBE_0000663101-mRNA-1">
    <property type="protein sequence ID" value="HPBE_0000663101-mRNA-1"/>
    <property type="gene ID" value="HPBE_0000663101"/>
</dbReference>
<accession>A0A183FIC5</accession>
<evidence type="ECO:0000313" key="14">
    <source>
        <dbReference type="EMBL" id="VDO69093.1"/>
    </source>
</evidence>
<accession>A0A3P7YWA5</accession>
<dbReference type="GO" id="GO:0046872">
    <property type="term" value="F:metal ion binding"/>
    <property type="evidence" value="ECO:0007669"/>
    <property type="project" value="UniProtKB-KW"/>
</dbReference>
<keyword evidence="9" id="KW-0378">Hydrolase</keyword>
<protein>
    <recommendedName>
        <fullName evidence="5">Putative nuclease HARBI1</fullName>
    </recommendedName>
    <alternativeName>
        <fullName evidence="11">Harbinger transposase-derived nuclease</fullName>
    </alternativeName>
</protein>
<dbReference type="InterPro" id="IPR027806">
    <property type="entry name" value="HARBI1_dom"/>
</dbReference>
<evidence type="ECO:0000256" key="8">
    <source>
        <dbReference type="ARBA" id="ARBA00022723"/>
    </source>
</evidence>
<evidence type="ECO:0000256" key="4">
    <source>
        <dbReference type="ARBA" id="ARBA00006958"/>
    </source>
</evidence>
<evidence type="ECO:0000313" key="16">
    <source>
        <dbReference type="WBParaSite" id="HPBE_0000663101-mRNA-1"/>
    </source>
</evidence>
<evidence type="ECO:0000256" key="5">
    <source>
        <dbReference type="ARBA" id="ARBA00015519"/>
    </source>
</evidence>
<proteinExistence type="inferred from homology"/>
<comment type="subcellular location">
    <subcellularLocation>
        <location evidence="3">Cytoplasm</location>
    </subcellularLocation>
    <subcellularLocation>
        <location evidence="2">Nucleus</location>
    </subcellularLocation>
</comment>
<dbReference type="GO" id="GO:0005737">
    <property type="term" value="C:cytoplasm"/>
    <property type="evidence" value="ECO:0007669"/>
    <property type="project" value="UniProtKB-SubCell"/>
</dbReference>
<dbReference type="Proteomes" id="UP000050761">
    <property type="component" value="Unassembled WGS sequence"/>
</dbReference>
<comment type="similarity">
    <text evidence="4">Belongs to the HARBI1 family.</text>
</comment>
<dbReference type="GO" id="GO:0004518">
    <property type="term" value="F:nuclease activity"/>
    <property type="evidence" value="ECO:0007669"/>
    <property type="project" value="UniProtKB-KW"/>
</dbReference>
<evidence type="ECO:0000256" key="3">
    <source>
        <dbReference type="ARBA" id="ARBA00004496"/>
    </source>
</evidence>
<evidence type="ECO:0000256" key="6">
    <source>
        <dbReference type="ARBA" id="ARBA00022490"/>
    </source>
</evidence>
<evidence type="ECO:0000256" key="12">
    <source>
        <dbReference type="ARBA" id="ARBA00045850"/>
    </source>
</evidence>
<dbReference type="EMBL" id="UZAH01025707">
    <property type="protein sequence ID" value="VDO69093.1"/>
    <property type="molecule type" value="Genomic_DNA"/>
</dbReference>
<dbReference type="PRINTS" id="PR02086">
    <property type="entry name" value="PUTNUCHARBI1"/>
</dbReference>
<dbReference type="AlphaFoldDB" id="A0A183FIC5"/>
<keyword evidence="8" id="KW-0479">Metal-binding</keyword>
<organism evidence="15 16">
    <name type="scientific">Heligmosomoides polygyrus</name>
    <name type="common">Parasitic roundworm</name>
    <dbReference type="NCBI Taxonomy" id="6339"/>
    <lineage>
        <taxon>Eukaryota</taxon>
        <taxon>Metazoa</taxon>
        <taxon>Ecdysozoa</taxon>
        <taxon>Nematoda</taxon>
        <taxon>Chromadorea</taxon>
        <taxon>Rhabditida</taxon>
        <taxon>Rhabditina</taxon>
        <taxon>Rhabditomorpha</taxon>
        <taxon>Strongyloidea</taxon>
        <taxon>Heligmosomidae</taxon>
        <taxon>Heligmosomoides</taxon>
    </lineage>
</organism>
<comment type="cofactor">
    <cofactor evidence="1">
        <name>a divalent metal cation</name>
        <dbReference type="ChEBI" id="CHEBI:60240"/>
    </cofactor>
</comment>
<dbReference type="OrthoDB" id="5855143at2759"/>
<dbReference type="PANTHER" id="PTHR22930">
    <property type="match status" value="1"/>
</dbReference>
<dbReference type="InterPro" id="IPR045249">
    <property type="entry name" value="HARBI1-like"/>
</dbReference>
<reference evidence="14 15" key="1">
    <citation type="submission" date="2018-11" db="EMBL/GenBank/DDBJ databases">
        <authorList>
            <consortium name="Pathogen Informatics"/>
        </authorList>
    </citation>
    <scope>NUCLEOTIDE SEQUENCE [LARGE SCALE GENOMIC DNA]</scope>
</reference>
<keyword evidence="15" id="KW-1185">Reference proteome</keyword>
<comment type="function">
    <text evidence="12">Transposase-derived protein that may have nuclease activity. Does not have transposase activity.</text>
</comment>